<dbReference type="HOGENOM" id="CLU_1452764_0_0_11"/>
<sequence length="186" mass="18603">MEGIGRDRVADAEGLWFGKGFWFGKGLCFGKDQREKGEVGGGFGRELGSEVGEGELGADVVEVESSHGLGFGEGRDLTIGARSDGERVIQAGVRDGQDGGVEGEGCGAGRGAREGDGIRVGVVAEPVGRVGRGRVGGAVIGDRVRHEFGFAAGNELGRVIGCGLGVGPGGQAGVGTGRRGGCAGGF</sequence>
<name>U3P8P1_LEIXC</name>
<dbReference type="EMBL" id="CP006734">
    <property type="protein sequence ID" value="AGW42650.1"/>
    <property type="molecule type" value="Genomic_DNA"/>
</dbReference>
<accession>U3P8P1</accession>
<protein>
    <submittedName>
        <fullName evidence="1">Uncharacterized protein</fullName>
    </submittedName>
</protein>
<reference evidence="1 2" key="1">
    <citation type="journal article" date="2013" name="Genome Announc.">
        <title>Complete Genome Sequence of Leifsonia xyli subsp. cynodontis Strain DSM46306, a Gram-Positive Bacterial Pathogen of Grasses.</title>
        <authorList>
            <person name="Monteiro-Vitorello C.B."/>
            <person name="Zerillo M.M."/>
            <person name="Van Sluys M.A."/>
            <person name="Camargo L.E."/>
            <person name="Kitajima J.P."/>
        </authorList>
    </citation>
    <scope>NUCLEOTIDE SEQUENCE [LARGE SCALE GENOMIC DNA]</scope>
    <source>
        <strain evidence="1 2">DSM 46306</strain>
    </source>
</reference>
<dbReference type="KEGG" id="lxy:O159_27620"/>
<dbReference type="Proteomes" id="UP000016743">
    <property type="component" value="Chromosome"/>
</dbReference>
<proteinExistence type="predicted"/>
<evidence type="ECO:0000313" key="1">
    <source>
        <dbReference type="EMBL" id="AGW42650.1"/>
    </source>
</evidence>
<gene>
    <name evidence="1" type="ORF">O159_27620</name>
</gene>
<dbReference type="AlphaFoldDB" id="U3P8P1"/>
<evidence type="ECO:0000313" key="2">
    <source>
        <dbReference type="Proteomes" id="UP000016743"/>
    </source>
</evidence>
<keyword evidence="2" id="KW-1185">Reference proteome</keyword>
<organism evidence="1 2">
    <name type="scientific">Leifsonia xyli subsp. cynodontis DSM 46306</name>
    <dbReference type="NCBI Taxonomy" id="1389489"/>
    <lineage>
        <taxon>Bacteria</taxon>
        <taxon>Bacillati</taxon>
        <taxon>Actinomycetota</taxon>
        <taxon>Actinomycetes</taxon>
        <taxon>Micrococcales</taxon>
        <taxon>Microbacteriaceae</taxon>
        <taxon>Leifsonia</taxon>
    </lineage>
</organism>